<keyword evidence="2" id="KW-1185">Reference proteome</keyword>
<evidence type="ECO:0000313" key="2">
    <source>
        <dbReference type="Proteomes" id="UP001302573"/>
    </source>
</evidence>
<protein>
    <recommendedName>
        <fullName evidence="3">Glycine zipper 2TM domain-containing protein</fullName>
    </recommendedName>
</protein>
<dbReference type="EMBL" id="JAYFUI010000190">
    <property type="protein sequence ID" value="MEA5674285.1"/>
    <property type="molecule type" value="Genomic_DNA"/>
</dbReference>
<evidence type="ECO:0000313" key="1">
    <source>
        <dbReference type="EMBL" id="MEA5674285.1"/>
    </source>
</evidence>
<organism evidence="1 2">
    <name type="scientific">Pseudomonas machongensis</name>
    <dbReference type="NCBI Taxonomy" id="3110229"/>
    <lineage>
        <taxon>Bacteria</taxon>
        <taxon>Pseudomonadati</taxon>
        <taxon>Pseudomonadota</taxon>
        <taxon>Gammaproteobacteria</taxon>
        <taxon>Pseudomonadales</taxon>
        <taxon>Pseudomonadaceae</taxon>
        <taxon>Pseudomonas</taxon>
    </lineage>
</organism>
<proteinExistence type="predicted"/>
<accession>A0ABU5VPJ7</accession>
<gene>
    <name evidence="1" type="ORF">VA602_23485</name>
</gene>
<sequence length="115" mass="11522">MDAPIAATVGGATQGRGLGFTLGAGAGGSYLGSLIKGEDPTYSLLGAILGGVVGFRTGQDARISIDAFKSASYEGQMKLATKDLLGAIQQGQVKASSFTAKQLQQISAGAKKIDG</sequence>
<dbReference type="Proteomes" id="UP001302573">
    <property type="component" value="Unassembled WGS sequence"/>
</dbReference>
<dbReference type="RefSeq" id="WP_323454480.1">
    <property type="nucleotide sequence ID" value="NZ_JAYFUI010000190.1"/>
</dbReference>
<comment type="caution">
    <text evidence="1">The sequence shown here is derived from an EMBL/GenBank/DDBJ whole genome shotgun (WGS) entry which is preliminary data.</text>
</comment>
<evidence type="ECO:0008006" key="3">
    <source>
        <dbReference type="Google" id="ProtNLM"/>
    </source>
</evidence>
<reference evidence="1 2" key="1">
    <citation type="submission" date="2023-12" db="EMBL/GenBank/DDBJ databases">
        <title>Pseudomonas machongensis sp. nov., isolated from wilted pepper plants (Capsicum annuum).</title>
        <authorList>
            <person name="Qiu M."/>
            <person name="Li Y."/>
            <person name="Liu Q."/>
            <person name="Zhang X."/>
            <person name="Huang Y."/>
            <person name="Guo R."/>
            <person name="Hu M."/>
            <person name="Zhou J."/>
            <person name="Zhou X."/>
        </authorList>
    </citation>
    <scope>NUCLEOTIDE SEQUENCE [LARGE SCALE GENOMIC DNA]</scope>
    <source>
        <strain evidence="1 2">MH2</strain>
    </source>
</reference>
<name>A0ABU5VPJ7_9PSED</name>